<keyword evidence="1" id="KW-0472">Membrane</keyword>
<keyword evidence="1" id="KW-1133">Transmembrane helix</keyword>
<name>A0A2P2FI08_AMYLU</name>
<evidence type="ECO:0000313" key="2">
    <source>
        <dbReference type="EMBL" id="KFU76363.1"/>
    </source>
</evidence>
<comment type="caution">
    <text evidence="2">The sequence shown here is derived from an EMBL/GenBank/DDBJ whole genome shotgun (WGS) entry which is preliminary data.</text>
</comment>
<sequence length="163" mass="17203">MSDYPSHPASAETSTVTTQERPGTINGAFWAFLASAVIGLLSGVLAFASKDALVEATRNANRQSGTQLTEAQIDQAATFIIVIGLVIAVAFALLYLLFAAKLRAGRNWARIVLTVLTALQLISIIFSTNTIVGYLSVLAAVIGVVLSFTAPSNEYITATKVAR</sequence>
<dbReference type="EMBL" id="JFBM01000045">
    <property type="protein sequence ID" value="KFU76363.1"/>
    <property type="molecule type" value="Genomic_DNA"/>
</dbReference>
<gene>
    <name evidence="2" type="ORF">BB31_36565</name>
</gene>
<evidence type="ECO:0000313" key="3">
    <source>
        <dbReference type="Proteomes" id="UP000256220"/>
    </source>
</evidence>
<organism evidence="2 3">
    <name type="scientific">Amycolatopsis lurida NRRL 2430</name>
    <dbReference type="NCBI Taxonomy" id="1460371"/>
    <lineage>
        <taxon>Bacteria</taxon>
        <taxon>Bacillati</taxon>
        <taxon>Actinomycetota</taxon>
        <taxon>Actinomycetes</taxon>
        <taxon>Pseudonocardiales</taxon>
        <taxon>Pseudonocardiaceae</taxon>
        <taxon>Amycolatopsis</taxon>
    </lineage>
</organism>
<feature type="transmembrane region" description="Helical" evidence="1">
    <location>
        <begin position="28"/>
        <end position="48"/>
    </location>
</feature>
<feature type="transmembrane region" description="Helical" evidence="1">
    <location>
        <begin position="132"/>
        <end position="150"/>
    </location>
</feature>
<protein>
    <submittedName>
        <fullName evidence="2">Uncharacterized protein</fullName>
    </submittedName>
</protein>
<keyword evidence="1" id="KW-0812">Transmembrane</keyword>
<feature type="transmembrane region" description="Helical" evidence="1">
    <location>
        <begin position="108"/>
        <end position="126"/>
    </location>
</feature>
<proteinExistence type="predicted"/>
<keyword evidence="3" id="KW-1185">Reference proteome</keyword>
<dbReference type="Proteomes" id="UP000256220">
    <property type="component" value="Unassembled WGS sequence"/>
</dbReference>
<dbReference type="AlphaFoldDB" id="A0A2P2FI08"/>
<dbReference type="RefSeq" id="WP_034321771.1">
    <property type="nucleotide sequence ID" value="NZ_JFBM01000045.1"/>
</dbReference>
<feature type="transmembrane region" description="Helical" evidence="1">
    <location>
        <begin position="76"/>
        <end position="96"/>
    </location>
</feature>
<evidence type="ECO:0000256" key="1">
    <source>
        <dbReference type="SAM" id="Phobius"/>
    </source>
</evidence>
<reference evidence="2 3" key="1">
    <citation type="journal article" date="2014" name="Genome Announc.">
        <title>Draft Genome Sequence of Amycolatopsis lurida NRRL 2430, Producer of the Glycopeptide Family Antibiotic Ristocetin.</title>
        <authorList>
            <person name="Kwun M.J."/>
            <person name="Hong H.J."/>
        </authorList>
    </citation>
    <scope>NUCLEOTIDE SEQUENCE [LARGE SCALE GENOMIC DNA]</scope>
    <source>
        <strain evidence="2 3">NRRL 2430</strain>
    </source>
</reference>
<accession>A0A2P2FI08</accession>